<evidence type="ECO:0000313" key="1">
    <source>
        <dbReference type="EMBL" id="MBP1861692.1"/>
    </source>
</evidence>
<reference evidence="1 2" key="1">
    <citation type="submission" date="2021-03" db="EMBL/GenBank/DDBJ databases">
        <title>Genomic Encyclopedia of Type Strains, Phase IV (KMG-IV): sequencing the most valuable type-strain genomes for metagenomic binning, comparative biology and taxonomic classification.</title>
        <authorList>
            <person name="Goeker M."/>
        </authorList>
    </citation>
    <scope>NUCLEOTIDE SEQUENCE [LARGE SCALE GENOMIC DNA]</scope>
    <source>
        <strain evidence="1 2">DSM 26427</strain>
    </source>
</reference>
<organism evidence="1 2">
    <name type="scientific">Rhizobium herbae</name>
    <dbReference type="NCBI Taxonomy" id="508661"/>
    <lineage>
        <taxon>Bacteria</taxon>
        <taxon>Pseudomonadati</taxon>
        <taxon>Pseudomonadota</taxon>
        <taxon>Alphaproteobacteria</taxon>
        <taxon>Hyphomicrobiales</taxon>
        <taxon>Rhizobiaceae</taxon>
        <taxon>Rhizobium/Agrobacterium group</taxon>
        <taxon>Rhizobium</taxon>
    </lineage>
</organism>
<dbReference type="Proteomes" id="UP000823786">
    <property type="component" value="Unassembled WGS sequence"/>
</dbReference>
<evidence type="ECO:0000313" key="2">
    <source>
        <dbReference type="Proteomes" id="UP000823786"/>
    </source>
</evidence>
<proteinExistence type="predicted"/>
<sequence length="52" mass="5512">MGSCVGGNFALIPSEFSEMPSGVSMRRDAEGISHTGKGVNSLEKLAPWNETE</sequence>
<keyword evidence="2" id="KW-1185">Reference proteome</keyword>
<comment type="caution">
    <text evidence="1">The sequence shown here is derived from an EMBL/GenBank/DDBJ whole genome shotgun (WGS) entry which is preliminary data.</text>
</comment>
<name>A0ABS4EUT3_9HYPH</name>
<dbReference type="EMBL" id="JAGGJV010000011">
    <property type="protein sequence ID" value="MBP1861692.1"/>
    <property type="molecule type" value="Genomic_DNA"/>
</dbReference>
<gene>
    <name evidence="1" type="ORF">J2Z75_005221</name>
</gene>
<accession>A0ABS4EUT3</accession>
<protein>
    <submittedName>
        <fullName evidence="1">Uncharacterized protein</fullName>
    </submittedName>
</protein>